<feature type="compositionally biased region" description="Acidic residues" evidence="2">
    <location>
        <begin position="480"/>
        <end position="500"/>
    </location>
</feature>
<gene>
    <name evidence="3" type="ORF">M419DRAFT_37395</name>
</gene>
<accession>A0A024S5D7</accession>
<evidence type="ECO:0000256" key="1">
    <source>
        <dbReference type="SAM" id="Coils"/>
    </source>
</evidence>
<feature type="compositionally biased region" description="Basic residues" evidence="2">
    <location>
        <begin position="296"/>
        <end position="306"/>
    </location>
</feature>
<feature type="coiled-coil region" evidence="1">
    <location>
        <begin position="125"/>
        <end position="209"/>
    </location>
</feature>
<dbReference type="HOGENOM" id="CLU_002757_0_0_1"/>
<reference evidence="4" key="1">
    <citation type="journal article" date="2013" name="Ind. Biotechnol.">
        <title>Comparative genomics analysis of Trichoderma reesei strains.</title>
        <authorList>
            <person name="Koike H."/>
            <person name="Aerts A."/>
            <person name="LaButti K."/>
            <person name="Grigoriev I.V."/>
            <person name="Baker S.E."/>
        </authorList>
    </citation>
    <scope>NUCLEOTIDE SEQUENCE [LARGE SCALE GENOMIC DNA]</scope>
    <source>
        <strain evidence="4">ATCC 56765 / BCRC 32924 / NRRL 11460 / Rut C-30</strain>
    </source>
</reference>
<dbReference type="OrthoDB" id="5326588at2759"/>
<sequence>MTQGYSECQALHLSDASKCTKEATHANGIFCWFHAKQVYGLYKGYKRRNAELDALEADPPAYLKSSKVPLANQTFEDVEDQETLRELHSHLFKRYVLTGKVIDARKLHHTHFYSLHIDFGHQAYLDKLSSNRHTILRSLERLERRTADVLYQKEQWFAWVREAQEEEEANREKEQKKIKQEAALFKRHREKLQARLEKARREEEQKSQDAYLEAAFRERMAMSAEEWDNDETWDPIKDTGHDKRNQYIDLIKHFLWMDVDDADEDQNTPADPTPAAAEAAPDAPAEAPAPEDGQKTSKRGKKKAKAKANANAAKPSDHSDHSASTTDRGQSKLMAMQDSNPKNLAVDQHVPDKNNIETEQEMRKRLSQGVDKKMDNISGFQLVGSLENPYETHTRTAPMTNDEIESVIKDIREIKLLLFCRLLLAQASMLPAALRANSVEEFLNDAELVDSDLRDVCLKLEDPSLQEIRDACADFARGDDAEDDVDQDSEVPDSEDDEDTMRDMMTDHNRYSHLDSGEWLMDKIADRQYKALPKREKTTRARPQKTRVTVCGKSVWNHASEKAMSRDGWLHFSIIAKDCDLKHAIELCRNWAEFTDLNLLTLWQYFPASNWTSWASNRLIQQLQELQFFPYFVDLDAQRHTHHVQVGGRGRVRRQHDICEGRNIIVGHMKRGDPVTRRFLQYVTMRTGELLVLVRDGKTGRVITAPPDEHLWTYRRKSGIGRASKNEWQNVLEVGPAYFYMTDVLREWRFSFDDYYDVFIWSFVPGQSPLDMYNVVISELRTAWRITHPREAYSHMEPLLRTLTREKDTMRTRKINPGEEVESLWDVVAGDAVEFCLFDVKDGKVNCRTTRELASSPYLFYNQANVAEDEVLFPDELVSPRDKVPFREIRNAINRLEAPMLPSEARHLEKGLQAICEGNDPGSVMDRATDKDEDSIWALPTLWETGLRQVLGGTLSAEQRKLLKQTGLNTINESQLLADRLENAEGLEIMERDRSFNFKEAFHDGDLEPGSKEKYLQVQEMIASMLKTPHTGGTDWVFYIAELMGWLNLRADYDEYSDDPRAPWPHSFVVQDMVQAFVTMAMFFPESEIAANVMKLFDHEWEKLRNSAIFDPRERSKTLPDRRSRTSYKFRDPKFWQPWKDLGKTKRYFADVYPMDWSLAVRPIVAKLYRAGIIAPAYLQNDPEIVPGVATAMTEPHRPDKLDLFICYEDPYNRFAPQFPPNFAGPDKWPKLLPRAEAFASKHQNARFALLRLWSAPHFYPLMVGLQNRQGNSFLDSVGRPFEWKFVNKDMPGSEFSIHLTVSSRLDVLKPQFGDRVVSRGDLILVMGEDAVDLMKYCTAVTFALQTKPWLREVDLWKSYINVELGLLQELDPFWLD</sequence>
<feature type="compositionally biased region" description="Low complexity" evidence="2">
    <location>
        <begin position="268"/>
        <end position="291"/>
    </location>
</feature>
<protein>
    <recommendedName>
        <fullName evidence="5">Mfs allantoate protein</fullName>
    </recommendedName>
</protein>
<evidence type="ECO:0008006" key="5">
    <source>
        <dbReference type="Google" id="ProtNLM"/>
    </source>
</evidence>
<evidence type="ECO:0000256" key="2">
    <source>
        <dbReference type="SAM" id="MobiDB-lite"/>
    </source>
</evidence>
<evidence type="ECO:0000313" key="3">
    <source>
        <dbReference type="EMBL" id="ETR99705.1"/>
    </source>
</evidence>
<dbReference type="EMBL" id="KI911155">
    <property type="protein sequence ID" value="ETR99705.1"/>
    <property type="molecule type" value="Genomic_DNA"/>
</dbReference>
<evidence type="ECO:0000313" key="4">
    <source>
        <dbReference type="Proteomes" id="UP000024376"/>
    </source>
</evidence>
<organism evidence="3 4">
    <name type="scientific">Hypocrea jecorina (strain ATCC 56765 / BCRC 32924 / NRRL 11460 / Rut C-30)</name>
    <name type="common">Trichoderma reesei</name>
    <dbReference type="NCBI Taxonomy" id="1344414"/>
    <lineage>
        <taxon>Eukaryota</taxon>
        <taxon>Fungi</taxon>
        <taxon>Dikarya</taxon>
        <taxon>Ascomycota</taxon>
        <taxon>Pezizomycotina</taxon>
        <taxon>Sordariomycetes</taxon>
        <taxon>Hypocreomycetidae</taxon>
        <taxon>Hypocreales</taxon>
        <taxon>Hypocreaceae</taxon>
        <taxon>Trichoderma</taxon>
    </lineage>
</organism>
<keyword evidence="1" id="KW-0175">Coiled coil</keyword>
<feature type="region of interest" description="Disordered" evidence="2">
    <location>
        <begin position="262"/>
        <end position="371"/>
    </location>
</feature>
<name>A0A024S5D7_HYPJR</name>
<feature type="compositionally biased region" description="Basic and acidic residues" evidence="2">
    <location>
        <begin position="349"/>
        <end position="371"/>
    </location>
</feature>
<dbReference type="Proteomes" id="UP000024376">
    <property type="component" value="Unassembled WGS sequence"/>
</dbReference>
<dbReference type="KEGG" id="trr:M419DRAFT_37395"/>
<proteinExistence type="predicted"/>
<feature type="region of interest" description="Disordered" evidence="2">
    <location>
        <begin position="479"/>
        <end position="501"/>
    </location>
</feature>